<reference evidence="2 3" key="1">
    <citation type="submission" date="2022-06" db="EMBL/GenBank/DDBJ databases">
        <title>Genomic Encyclopedia of Archaeal and Bacterial Type Strains, Phase II (KMG-II): from individual species to whole genera.</title>
        <authorList>
            <person name="Goeker M."/>
        </authorList>
    </citation>
    <scope>NUCLEOTIDE SEQUENCE [LARGE SCALE GENOMIC DNA]</scope>
    <source>
        <strain evidence="2 3">DSM 44255</strain>
    </source>
</reference>
<gene>
    <name evidence="2" type="ORF">LV75_003156</name>
</gene>
<evidence type="ECO:0000313" key="2">
    <source>
        <dbReference type="EMBL" id="MCP2270655.1"/>
    </source>
</evidence>
<keyword evidence="1" id="KW-0472">Membrane</keyword>
<comment type="caution">
    <text evidence="2">The sequence shown here is derived from an EMBL/GenBank/DDBJ whole genome shotgun (WGS) entry which is preliminary data.</text>
</comment>
<evidence type="ECO:0000256" key="1">
    <source>
        <dbReference type="SAM" id="Phobius"/>
    </source>
</evidence>
<keyword evidence="3" id="KW-1185">Reference proteome</keyword>
<proteinExistence type="predicted"/>
<dbReference type="Proteomes" id="UP001205185">
    <property type="component" value="Unassembled WGS sequence"/>
</dbReference>
<keyword evidence="1" id="KW-1133">Transmembrane helix</keyword>
<dbReference type="EMBL" id="JAMTCO010000007">
    <property type="protein sequence ID" value="MCP2270655.1"/>
    <property type="molecule type" value="Genomic_DNA"/>
</dbReference>
<protein>
    <recommendedName>
        <fullName evidence="4">DUF2523 domain-containing protein</fullName>
    </recommendedName>
</protein>
<dbReference type="RefSeq" id="WP_253887609.1">
    <property type="nucleotide sequence ID" value="NZ_BAAAVB010000009.1"/>
</dbReference>
<feature type="transmembrane region" description="Helical" evidence="1">
    <location>
        <begin position="23"/>
        <end position="44"/>
    </location>
</feature>
<evidence type="ECO:0000313" key="3">
    <source>
        <dbReference type="Proteomes" id="UP001205185"/>
    </source>
</evidence>
<evidence type="ECO:0008006" key="4">
    <source>
        <dbReference type="Google" id="ProtNLM"/>
    </source>
</evidence>
<name>A0ABT1IDF3_9PSEU</name>
<sequence length="113" mass="11855">MAGPDTRRRGRNLSTAAGVLAGAVRWIGLVAAAVLVAHVVLVMADASRANMITAEVRAVAGALALVFKNLFTLEDVKLAVLINYGIAAVVWLAVSSMVAKFIRRVGTARPTSR</sequence>
<accession>A0ABT1IDF3</accession>
<organism evidence="2 3">
    <name type="scientific">Actinokineospora diospyrosa</name>
    <dbReference type="NCBI Taxonomy" id="103728"/>
    <lineage>
        <taxon>Bacteria</taxon>
        <taxon>Bacillati</taxon>
        <taxon>Actinomycetota</taxon>
        <taxon>Actinomycetes</taxon>
        <taxon>Pseudonocardiales</taxon>
        <taxon>Pseudonocardiaceae</taxon>
        <taxon>Actinokineospora</taxon>
    </lineage>
</organism>
<keyword evidence="1" id="KW-0812">Transmembrane</keyword>
<feature type="transmembrane region" description="Helical" evidence="1">
    <location>
        <begin position="79"/>
        <end position="99"/>
    </location>
</feature>